<evidence type="ECO:0000313" key="2">
    <source>
        <dbReference type="EMBL" id="RIH79782.1"/>
    </source>
</evidence>
<dbReference type="Proteomes" id="UP000266089">
    <property type="component" value="Unassembled WGS sequence"/>
</dbReference>
<evidence type="ECO:0000313" key="3">
    <source>
        <dbReference type="Proteomes" id="UP000266089"/>
    </source>
</evidence>
<accession>A0A399ECA6</accession>
<evidence type="ECO:0000256" key="1">
    <source>
        <dbReference type="ARBA" id="ARBA00022729"/>
    </source>
</evidence>
<dbReference type="AlphaFoldDB" id="A0A399ECA6"/>
<dbReference type="PANTHER" id="PTHR33376:SF3">
    <property type="entry name" value="C4-DICARBOXYLATE-BINDING PROTEIN"/>
    <property type="match status" value="1"/>
</dbReference>
<organism evidence="2 3">
    <name type="scientific">Meiothermus taiwanensis</name>
    <dbReference type="NCBI Taxonomy" id="172827"/>
    <lineage>
        <taxon>Bacteria</taxon>
        <taxon>Thermotogati</taxon>
        <taxon>Deinococcota</taxon>
        <taxon>Deinococci</taxon>
        <taxon>Thermales</taxon>
        <taxon>Thermaceae</taxon>
        <taxon>Meiothermus</taxon>
    </lineage>
</organism>
<dbReference type="Pfam" id="PF03480">
    <property type="entry name" value="DctP"/>
    <property type="match status" value="1"/>
</dbReference>
<dbReference type="CDD" id="cd13669">
    <property type="entry name" value="PBP2_TRAP_TM0322_like"/>
    <property type="match status" value="1"/>
</dbReference>
<dbReference type="InterPro" id="IPR018389">
    <property type="entry name" value="DctP_fam"/>
</dbReference>
<gene>
    <name evidence="2" type="primary">dctP</name>
    <name evidence="2" type="ORF">Mcate_00219</name>
</gene>
<dbReference type="Gene3D" id="3.40.190.170">
    <property type="entry name" value="Bacterial extracellular solute-binding protein, family 7"/>
    <property type="match status" value="1"/>
</dbReference>
<keyword evidence="1" id="KW-0732">Signal</keyword>
<dbReference type="NCBIfam" id="NF037995">
    <property type="entry name" value="TRAP_S1"/>
    <property type="match status" value="1"/>
</dbReference>
<proteinExistence type="predicted"/>
<dbReference type="GO" id="GO:0055085">
    <property type="term" value="P:transmembrane transport"/>
    <property type="evidence" value="ECO:0007669"/>
    <property type="project" value="InterPro"/>
</dbReference>
<protein>
    <submittedName>
        <fullName evidence="2">Solute-binding protein</fullName>
    </submittedName>
</protein>
<dbReference type="EMBL" id="QWKX01000003">
    <property type="protein sequence ID" value="RIH79782.1"/>
    <property type="molecule type" value="Genomic_DNA"/>
</dbReference>
<comment type="caution">
    <text evidence="2">The sequence shown here is derived from an EMBL/GenBank/DDBJ whole genome shotgun (WGS) entry which is preliminary data.</text>
</comment>
<dbReference type="PANTHER" id="PTHR33376">
    <property type="match status" value="1"/>
</dbReference>
<sequence>MNKLAWFFLVLLITGGLAQGGNPTYTLRYNHVLAPTHPFHAAFQKWAQRVAARTNGDLQILVFHSAQLGVEEDIIEQLRRGIPVGQNTDAARMGNYIREMAVINAPYFLQNPAQVERLSKTPSVQRWIDQLASQYGIRVLCMNWVQGARHFMTNRPIRTPQDLRGLRIRTPPAPIWQESVRALGATPVALAFGEIYSGLQQRAIDGVELVYQNILDMSLNEVLRYVNETQHILLVNFQVVGEAWFQRLPKNYQQILVEECESAGRGVTLEIQVQTAMAQREVQRRGMTIVTNVNLEAFRQAGQAAYERLGLLDARRRLYEEMGLR</sequence>
<name>A0A399ECA6_9DEIN</name>
<dbReference type="InterPro" id="IPR038404">
    <property type="entry name" value="TRAP_DctP_sf"/>
</dbReference>
<dbReference type="RefSeq" id="WP_027887378.1">
    <property type="nucleotide sequence ID" value="NZ_JBHSXZ010000003.1"/>
</dbReference>
<dbReference type="OrthoDB" id="9815946at2"/>
<reference evidence="2 3" key="1">
    <citation type="submission" date="2018-08" db="EMBL/GenBank/DDBJ databases">
        <title>Meiothermus cateniformans JCM 15151 genome sequencing project.</title>
        <authorList>
            <person name="Da Costa M.S."/>
            <person name="Albuquerque L."/>
            <person name="Raposo P."/>
            <person name="Froufe H.J.C."/>
            <person name="Barroso C.S."/>
            <person name="Egas C."/>
        </authorList>
    </citation>
    <scope>NUCLEOTIDE SEQUENCE [LARGE SCALE GENOMIC DNA]</scope>
    <source>
        <strain evidence="2 3">JCM 15151</strain>
    </source>
</reference>